<dbReference type="KEGG" id="pvw:HU752_015915"/>
<dbReference type="InterPro" id="IPR036390">
    <property type="entry name" value="WH_DNA-bd_sf"/>
</dbReference>
<dbReference type="InterPro" id="IPR036388">
    <property type="entry name" value="WH-like_DNA-bd_sf"/>
</dbReference>
<dbReference type="RefSeq" id="WP_186676644.1">
    <property type="nucleotide sequence ID" value="NZ_CP077093.1"/>
</dbReference>
<name>A0A9E6PRA3_9PSED</name>
<reference evidence="6 7" key="2">
    <citation type="journal article" date="2021" name="Microorganisms">
        <title>The Ever-Expanding Pseudomonas Genus: Description of 43 New Species and Partition of the Pseudomonas putida Group.</title>
        <authorList>
            <person name="Girard L."/>
            <person name="Lood C."/>
            <person name="Hofte M."/>
            <person name="Vandamme P."/>
            <person name="Rokni-Zadeh H."/>
            <person name="van Noort V."/>
            <person name="Lavigne R."/>
            <person name="De Mot R."/>
        </authorList>
    </citation>
    <scope>NUCLEOTIDE SEQUENCE [LARGE SCALE GENOMIC DNA]</scope>
    <source>
        <strain evidence="6 7">RW8P3</strain>
    </source>
</reference>
<dbReference type="PANTHER" id="PTHR30579">
    <property type="entry name" value="TRANSCRIPTIONAL REGULATOR"/>
    <property type="match status" value="1"/>
</dbReference>
<keyword evidence="3" id="KW-0238">DNA-binding</keyword>
<evidence type="ECO:0000256" key="1">
    <source>
        <dbReference type="ARBA" id="ARBA00009437"/>
    </source>
</evidence>
<evidence type="ECO:0000313" key="6">
    <source>
        <dbReference type="EMBL" id="QXI31325.1"/>
    </source>
</evidence>
<dbReference type="PRINTS" id="PR00039">
    <property type="entry name" value="HTHLYSR"/>
</dbReference>
<organism evidence="6 7">
    <name type="scientific">Pseudomonas vanderleydeniana</name>
    <dbReference type="NCBI Taxonomy" id="2745495"/>
    <lineage>
        <taxon>Bacteria</taxon>
        <taxon>Pseudomonadati</taxon>
        <taxon>Pseudomonadota</taxon>
        <taxon>Gammaproteobacteria</taxon>
        <taxon>Pseudomonadales</taxon>
        <taxon>Pseudomonadaceae</taxon>
        <taxon>Pseudomonas</taxon>
    </lineage>
</organism>
<dbReference type="EMBL" id="CP077093">
    <property type="protein sequence ID" value="QXI31325.1"/>
    <property type="molecule type" value="Genomic_DNA"/>
</dbReference>
<feature type="domain" description="HTH lysR-type" evidence="5">
    <location>
        <begin position="4"/>
        <end position="61"/>
    </location>
</feature>
<dbReference type="Pfam" id="PF00126">
    <property type="entry name" value="HTH_1"/>
    <property type="match status" value="1"/>
</dbReference>
<sequence>MRDLDSNLLRTFVTVAETGAVSATAQRLGRTQAAVSMQLRRLEEDLERRLFERSPRGLRLTEAGHLLLPYAHSILGAGADARRVLSASQVAGTVRLGMLEDIAVGSLPRALQRFCAAYPHINLEITVDSSAAMSSRLLDGALDIVIGDAHGIHAKPLVSWDQPLFWVGARGLVLEPDLGGRPLPLVTFSGTCLWQPQVEQKLRQAGLGWRVVCSSTSLPAVQSAIEAGLGIAVLLEGNIRPQSMRVLGPAEGLPSAPVVTFGLYVRPVPAAQATAVKALQRFLEEELNIASG</sequence>
<dbReference type="GO" id="GO:0003677">
    <property type="term" value="F:DNA binding"/>
    <property type="evidence" value="ECO:0007669"/>
    <property type="project" value="UniProtKB-KW"/>
</dbReference>
<protein>
    <submittedName>
        <fullName evidence="6">LysR family transcriptional regulator</fullName>
    </submittedName>
</protein>
<keyword evidence="7" id="KW-1185">Reference proteome</keyword>
<evidence type="ECO:0000259" key="5">
    <source>
        <dbReference type="PROSITE" id="PS50931"/>
    </source>
</evidence>
<gene>
    <name evidence="6" type="ORF">HU752_015915</name>
</gene>
<evidence type="ECO:0000256" key="4">
    <source>
        <dbReference type="ARBA" id="ARBA00023163"/>
    </source>
</evidence>
<dbReference type="PANTHER" id="PTHR30579:SF7">
    <property type="entry name" value="HTH-TYPE TRANSCRIPTIONAL REGULATOR LRHA-RELATED"/>
    <property type="match status" value="1"/>
</dbReference>
<keyword evidence="2" id="KW-0805">Transcription regulation</keyword>
<keyword evidence="4" id="KW-0804">Transcription</keyword>
<dbReference type="InterPro" id="IPR005119">
    <property type="entry name" value="LysR_subst-bd"/>
</dbReference>
<dbReference type="Gene3D" id="1.10.10.10">
    <property type="entry name" value="Winged helix-like DNA-binding domain superfamily/Winged helix DNA-binding domain"/>
    <property type="match status" value="1"/>
</dbReference>
<accession>A0A9E6PRA3</accession>
<evidence type="ECO:0000256" key="3">
    <source>
        <dbReference type="ARBA" id="ARBA00023125"/>
    </source>
</evidence>
<dbReference type="GO" id="GO:0003700">
    <property type="term" value="F:DNA-binding transcription factor activity"/>
    <property type="evidence" value="ECO:0007669"/>
    <property type="project" value="InterPro"/>
</dbReference>
<dbReference type="Proteomes" id="UP000634530">
    <property type="component" value="Chromosome"/>
</dbReference>
<evidence type="ECO:0000256" key="2">
    <source>
        <dbReference type="ARBA" id="ARBA00023015"/>
    </source>
</evidence>
<dbReference type="Pfam" id="PF03466">
    <property type="entry name" value="LysR_substrate"/>
    <property type="match status" value="1"/>
</dbReference>
<dbReference type="FunFam" id="1.10.10.10:FF:000001">
    <property type="entry name" value="LysR family transcriptional regulator"/>
    <property type="match status" value="1"/>
</dbReference>
<evidence type="ECO:0000313" key="7">
    <source>
        <dbReference type="Proteomes" id="UP000634530"/>
    </source>
</evidence>
<dbReference type="InterPro" id="IPR000847">
    <property type="entry name" value="LysR_HTH_N"/>
</dbReference>
<comment type="similarity">
    <text evidence="1">Belongs to the LysR transcriptional regulatory family.</text>
</comment>
<dbReference type="Gene3D" id="3.40.190.10">
    <property type="entry name" value="Periplasmic binding protein-like II"/>
    <property type="match status" value="2"/>
</dbReference>
<dbReference type="AlphaFoldDB" id="A0A9E6PRA3"/>
<reference evidence="6 7" key="1">
    <citation type="journal article" date="2020" name="Microorganisms">
        <title>Reliable Identification of Environmental Pseudomonas Isolates Using the rpoD Gene.</title>
        <authorList>
            <consortium name="The Broad Institute Genome Sequencing Platform"/>
            <person name="Girard L."/>
            <person name="Lood C."/>
            <person name="Rokni-Zadeh H."/>
            <person name="van Noort V."/>
            <person name="Lavigne R."/>
            <person name="De Mot R."/>
        </authorList>
    </citation>
    <scope>NUCLEOTIDE SEQUENCE [LARGE SCALE GENOMIC DNA]</scope>
    <source>
        <strain evidence="6 7">RW8P3</strain>
    </source>
</reference>
<dbReference type="SUPFAM" id="SSF53850">
    <property type="entry name" value="Periplasmic binding protein-like II"/>
    <property type="match status" value="1"/>
</dbReference>
<proteinExistence type="inferred from homology"/>
<dbReference type="InterPro" id="IPR050176">
    <property type="entry name" value="LTTR"/>
</dbReference>
<dbReference type="SUPFAM" id="SSF46785">
    <property type="entry name" value="Winged helix' DNA-binding domain"/>
    <property type="match status" value="1"/>
</dbReference>
<dbReference type="PROSITE" id="PS50931">
    <property type="entry name" value="HTH_LYSR"/>
    <property type="match status" value="1"/>
</dbReference>